<dbReference type="CDD" id="cd03801">
    <property type="entry name" value="GT4_PimA-like"/>
    <property type="match status" value="1"/>
</dbReference>
<dbReference type="Pfam" id="PF00534">
    <property type="entry name" value="Glycos_transf_1"/>
    <property type="match status" value="1"/>
</dbReference>
<comment type="caution">
    <text evidence="3">The sequence shown here is derived from an EMBL/GenBank/DDBJ whole genome shotgun (WGS) entry which is preliminary data.</text>
</comment>
<dbReference type="SUPFAM" id="SSF53756">
    <property type="entry name" value="UDP-Glycosyltransferase/glycogen phosphorylase"/>
    <property type="match status" value="1"/>
</dbReference>
<evidence type="ECO:0000313" key="3">
    <source>
        <dbReference type="EMBL" id="MSR91201.1"/>
    </source>
</evidence>
<gene>
    <name evidence="3" type="ORF">FYJ33_07195</name>
</gene>
<evidence type="ECO:0000259" key="2">
    <source>
        <dbReference type="Pfam" id="PF00534"/>
    </source>
</evidence>
<dbReference type="GO" id="GO:0016757">
    <property type="term" value="F:glycosyltransferase activity"/>
    <property type="evidence" value="ECO:0007669"/>
    <property type="project" value="InterPro"/>
</dbReference>
<dbReference type="Gene3D" id="3.40.50.2000">
    <property type="entry name" value="Glycogen Phosphorylase B"/>
    <property type="match status" value="2"/>
</dbReference>
<sequence length="397" mass="45762">MLKRVCFVPPLWLPVPNVKGGAIETLITNLIDENEIEQKFEFTVISIYDEEAEKKSLNYKHTKFIYIRKTLLSRVLNKSWRLLRKIIGTNLPRYYEYFALRKVKNGKFDFVIAEGNGDGNFKYLLNKYDKKRLLAHVHHHRLADEYTNEVFGNIVAISEYVKKEWVRTSANRNVSVRVLMNGIDVDKFEKNISSSEKCNLRKQYNFSNDDFVLIFCGRIIKEKGVLELVRAIESIEDENIKLLIVGSSNFAGAKPTEYVEKVYKLAEESKGKIQFSGYIDNSDLYKYYKIADAMVVPSIWEEAAGLVCIEAMASRVPLIVSRSGGMIEYATSDVAIIVDKDKNLVNNIADAVVKLKNDKDLYFKLQNNESNLVRRFSSTQYYNNFVKLIDDVSKQIN</sequence>
<protein>
    <submittedName>
        <fullName evidence="3">Glycosyltransferase family 4 protein</fullName>
    </submittedName>
</protein>
<organism evidence="3 4">
    <name type="scientific">Inconstantimicrobium porci</name>
    <dbReference type="NCBI Taxonomy" id="2652291"/>
    <lineage>
        <taxon>Bacteria</taxon>
        <taxon>Bacillati</taxon>
        <taxon>Bacillota</taxon>
        <taxon>Clostridia</taxon>
        <taxon>Eubacteriales</taxon>
        <taxon>Clostridiaceae</taxon>
        <taxon>Inconstantimicrobium</taxon>
    </lineage>
</organism>
<dbReference type="EMBL" id="VULX01000008">
    <property type="protein sequence ID" value="MSR91201.1"/>
    <property type="molecule type" value="Genomic_DNA"/>
</dbReference>
<keyword evidence="1 3" id="KW-0808">Transferase</keyword>
<accession>A0A7X2T118</accession>
<evidence type="ECO:0000256" key="1">
    <source>
        <dbReference type="ARBA" id="ARBA00022679"/>
    </source>
</evidence>
<dbReference type="PANTHER" id="PTHR46401:SF2">
    <property type="entry name" value="GLYCOSYLTRANSFERASE WBBK-RELATED"/>
    <property type="match status" value="1"/>
</dbReference>
<feature type="domain" description="Glycosyl transferase family 1" evidence="2">
    <location>
        <begin position="199"/>
        <end position="368"/>
    </location>
</feature>
<dbReference type="AlphaFoldDB" id="A0A7X2T118"/>
<name>A0A7X2T118_9CLOT</name>
<proteinExistence type="predicted"/>
<dbReference type="RefSeq" id="WP_154531079.1">
    <property type="nucleotide sequence ID" value="NZ_VULX01000008.1"/>
</dbReference>
<dbReference type="PANTHER" id="PTHR46401">
    <property type="entry name" value="GLYCOSYLTRANSFERASE WBBK-RELATED"/>
    <property type="match status" value="1"/>
</dbReference>
<reference evidence="3 4" key="1">
    <citation type="submission" date="2019-08" db="EMBL/GenBank/DDBJ databases">
        <title>In-depth cultivation of the pig gut microbiome towards novel bacterial diversity and tailored functional studies.</title>
        <authorList>
            <person name="Wylensek D."/>
            <person name="Hitch T.C.A."/>
            <person name="Clavel T."/>
        </authorList>
    </citation>
    <scope>NUCLEOTIDE SEQUENCE [LARGE SCALE GENOMIC DNA]</scope>
    <source>
        <strain evidence="3 4">WCA-383-APC-5B</strain>
    </source>
</reference>
<evidence type="ECO:0000313" key="4">
    <source>
        <dbReference type="Proteomes" id="UP000460287"/>
    </source>
</evidence>
<keyword evidence="4" id="KW-1185">Reference proteome</keyword>
<dbReference type="Proteomes" id="UP000460287">
    <property type="component" value="Unassembled WGS sequence"/>
</dbReference>
<dbReference type="InterPro" id="IPR001296">
    <property type="entry name" value="Glyco_trans_1"/>
</dbReference>
<dbReference type="GO" id="GO:0009103">
    <property type="term" value="P:lipopolysaccharide biosynthetic process"/>
    <property type="evidence" value="ECO:0007669"/>
    <property type="project" value="TreeGrafter"/>
</dbReference>